<dbReference type="SUPFAM" id="SSF56112">
    <property type="entry name" value="Protein kinase-like (PK-like)"/>
    <property type="match status" value="1"/>
</dbReference>
<comment type="caution">
    <text evidence="8">The sequence shown here is derived from an EMBL/GenBank/DDBJ whole genome shotgun (WGS) entry which is preliminary data.</text>
</comment>
<feature type="region of interest" description="Disordered" evidence="6">
    <location>
        <begin position="1"/>
        <end position="20"/>
    </location>
</feature>
<dbReference type="EC" id="2.7.11.1" evidence="1"/>
<keyword evidence="3" id="KW-0547">Nucleotide-binding</keyword>
<evidence type="ECO:0000256" key="1">
    <source>
        <dbReference type="ARBA" id="ARBA00012513"/>
    </source>
</evidence>
<dbReference type="GO" id="GO:0005524">
    <property type="term" value="F:ATP binding"/>
    <property type="evidence" value="ECO:0007669"/>
    <property type="project" value="UniProtKB-KW"/>
</dbReference>
<evidence type="ECO:0000313" key="9">
    <source>
        <dbReference type="Proteomes" id="UP000028837"/>
    </source>
</evidence>
<name>A0A086K5B1_TOXGO</name>
<dbReference type="OrthoDB" id="333495at2759"/>
<dbReference type="AlphaFoldDB" id="A0A086K5B1"/>
<dbReference type="SMR" id="A0A086K5B1"/>
<dbReference type="Pfam" id="PF00069">
    <property type="entry name" value="Pkinase"/>
    <property type="match status" value="1"/>
</dbReference>
<protein>
    <recommendedName>
        <fullName evidence="1">non-specific serine/threonine protein kinase</fullName>
        <ecNumber evidence="1">2.7.11.1</ecNumber>
    </recommendedName>
</protein>
<gene>
    <name evidence="8" type="ORF">TGDOM2_240090</name>
</gene>
<dbReference type="PROSITE" id="PS50011">
    <property type="entry name" value="PROTEIN_KINASE_DOM"/>
    <property type="match status" value="1"/>
</dbReference>
<sequence>MMFPAVAAPPRRLPGERLQRSQNPVETSWLSFRILATRGPCVTSTFLFLTVAFLGLSWVSVAVAAHAEHPEDSATNFLFSFAENSLANREPPEDSAARPSSRSGGAERRRLDSLIPGFLKRRRIFKQLRPVDEFQLREFQEASSKVKAQFFSAGHSKVTFVDRPSAALLSFLHLEEEDVPYGVVIKAIPYDAFDFYESVAEPYIHRMFDDPRKFPYVVPVLAALRSTSKRVLYLVLPLYRELPETVDEEARSLDFVLLLAEMAMAVCQLHERNLAHRDLKEDNFLVSPEGHIVVSDLATLDITDNKSFLIGTSGYMPPETRSSYLLRKGYKRSRYGEKTDVYSLGVAFRHLAFMLEGLGVQVPHRTQLAKLIKKMTSPDPEKRPLIGEVMEDPFFASVDFRLVRQRAGKHPFKKLPGADLLAERQRARLEAREKADAAAKAADNAEVPAAKSPAGKTGGAGTLSGDRDRAGSGEKPAERAEEEKGRGRGAQTHEGNHDRTDDAGREELREGPGDQKPSGEENREGGQPPGQREEQREGTGLEEGFNKEDAQES</sequence>
<feature type="region of interest" description="Disordered" evidence="6">
    <location>
        <begin position="88"/>
        <end position="107"/>
    </location>
</feature>
<evidence type="ECO:0000256" key="2">
    <source>
        <dbReference type="ARBA" id="ARBA00022679"/>
    </source>
</evidence>
<dbReference type="PANTHER" id="PTHR43671:SF13">
    <property type="entry name" value="SERINE_THREONINE-PROTEIN KINASE NEK2"/>
    <property type="match status" value="1"/>
</dbReference>
<keyword evidence="5" id="KW-0067">ATP-binding</keyword>
<evidence type="ECO:0000256" key="4">
    <source>
        <dbReference type="ARBA" id="ARBA00022777"/>
    </source>
</evidence>
<keyword evidence="4 8" id="KW-0418">Kinase</keyword>
<feature type="compositionally biased region" description="Basic and acidic residues" evidence="6">
    <location>
        <begin position="465"/>
        <end position="486"/>
    </location>
</feature>
<keyword evidence="2 8" id="KW-0808">Transferase</keyword>
<feature type="domain" description="Protein kinase" evidence="7">
    <location>
        <begin position="125"/>
        <end position="395"/>
    </location>
</feature>
<dbReference type="PROSITE" id="PS00108">
    <property type="entry name" value="PROTEIN_KINASE_ST"/>
    <property type="match status" value="1"/>
</dbReference>
<feature type="compositionally biased region" description="Low complexity" evidence="6">
    <location>
        <begin position="438"/>
        <end position="451"/>
    </location>
</feature>
<dbReference type="InterPro" id="IPR000719">
    <property type="entry name" value="Prot_kinase_dom"/>
</dbReference>
<feature type="compositionally biased region" description="Basic and acidic residues" evidence="6">
    <location>
        <begin position="531"/>
        <end position="553"/>
    </location>
</feature>
<feature type="region of interest" description="Disordered" evidence="6">
    <location>
        <begin position="432"/>
        <end position="553"/>
    </location>
</feature>
<evidence type="ECO:0000256" key="5">
    <source>
        <dbReference type="ARBA" id="ARBA00022840"/>
    </source>
</evidence>
<reference evidence="8 9" key="1">
    <citation type="submission" date="2014-02" db="EMBL/GenBank/DDBJ databases">
        <authorList>
            <person name="Sibley D."/>
            <person name="Venepally P."/>
            <person name="Karamycheva S."/>
            <person name="Hadjithomas M."/>
            <person name="Khan A."/>
            <person name="Brunk B."/>
            <person name="Roos D."/>
            <person name="Caler E."/>
            <person name="Lorenzi H."/>
        </authorList>
    </citation>
    <scope>NUCLEOTIDE SEQUENCE [LARGE SCALE GENOMIC DNA]</scope>
    <source>
        <strain evidence="8 9">GAB2-2007-GAL-DOM2</strain>
    </source>
</reference>
<dbReference type="GO" id="GO:0004674">
    <property type="term" value="F:protein serine/threonine kinase activity"/>
    <property type="evidence" value="ECO:0007669"/>
    <property type="project" value="UniProtKB-EC"/>
</dbReference>
<evidence type="ECO:0000259" key="7">
    <source>
        <dbReference type="PROSITE" id="PS50011"/>
    </source>
</evidence>
<dbReference type="VEuPathDB" id="ToxoDB:TGDOM2_240090"/>
<proteinExistence type="predicted"/>
<feature type="compositionally biased region" description="Basic and acidic residues" evidence="6">
    <location>
        <begin position="494"/>
        <end position="524"/>
    </location>
</feature>
<dbReference type="SMART" id="SM00220">
    <property type="entry name" value="S_TKc"/>
    <property type="match status" value="1"/>
</dbReference>
<evidence type="ECO:0000256" key="3">
    <source>
        <dbReference type="ARBA" id="ARBA00022741"/>
    </source>
</evidence>
<dbReference type="PANTHER" id="PTHR43671">
    <property type="entry name" value="SERINE/THREONINE-PROTEIN KINASE NEK"/>
    <property type="match status" value="1"/>
</dbReference>
<dbReference type="Gene3D" id="1.10.510.10">
    <property type="entry name" value="Transferase(Phosphotransferase) domain 1"/>
    <property type="match status" value="1"/>
</dbReference>
<dbReference type="InterPro" id="IPR011009">
    <property type="entry name" value="Kinase-like_dom_sf"/>
</dbReference>
<dbReference type="InterPro" id="IPR050660">
    <property type="entry name" value="NEK_Ser/Thr_kinase"/>
</dbReference>
<evidence type="ECO:0000256" key="6">
    <source>
        <dbReference type="SAM" id="MobiDB-lite"/>
    </source>
</evidence>
<dbReference type="EMBL" id="AHZU02000838">
    <property type="protein sequence ID" value="KFG39579.1"/>
    <property type="molecule type" value="Genomic_DNA"/>
</dbReference>
<dbReference type="Proteomes" id="UP000028837">
    <property type="component" value="Unassembled WGS sequence"/>
</dbReference>
<dbReference type="CDD" id="cd00180">
    <property type="entry name" value="PKc"/>
    <property type="match status" value="1"/>
</dbReference>
<accession>A0A086K5B1</accession>
<dbReference type="InterPro" id="IPR008271">
    <property type="entry name" value="Ser/Thr_kinase_AS"/>
</dbReference>
<evidence type="ECO:0000313" key="8">
    <source>
        <dbReference type="EMBL" id="KFG39579.1"/>
    </source>
</evidence>
<organism evidence="8 9">
    <name type="scientific">Toxoplasma gondii GAB2-2007-GAL-DOM2</name>
    <dbReference type="NCBI Taxonomy" id="1130820"/>
    <lineage>
        <taxon>Eukaryota</taxon>
        <taxon>Sar</taxon>
        <taxon>Alveolata</taxon>
        <taxon>Apicomplexa</taxon>
        <taxon>Conoidasida</taxon>
        <taxon>Coccidia</taxon>
        <taxon>Eucoccidiorida</taxon>
        <taxon>Eimeriorina</taxon>
        <taxon>Sarcocystidae</taxon>
        <taxon>Toxoplasma</taxon>
    </lineage>
</organism>